<accession>A0A0G4FT81</accession>
<dbReference type="AlphaFoldDB" id="A0A0G4FT81"/>
<reference evidence="2" key="1">
    <citation type="submission" date="2014-11" db="EMBL/GenBank/DDBJ databases">
        <authorList>
            <person name="Otto D Thomas"/>
            <person name="Naeem Raeece"/>
        </authorList>
    </citation>
    <scope>NUCLEOTIDE SEQUENCE</scope>
</reference>
<feature type="compositionally biased region" description="Basic and acidic residues" evidence="1">
    <location>
        <begin position="12"/>
        <end position="24"/>
    </location>
</feature>
<protein>
    <submittedName>
        <fullName evidence="2">Uncharacterized protein</fullName>
    </submittedName>
</protein>
<organism evidence="2">
    <name type="scientific">Chromera velia CCMP2878</name>
    <dbReference type="NCBI Taxonomy" id="1169474"/>
    <lineage>
        <taxon>Eukaryota</taxon>
        <taxon>Sar</taxon>
        <taxon>Alveolata</taxon>
        <taxon>Colpodellida</taxon>
        <taxon>Chromeraceae</taxon>
        <taxon>Chromera</taxon>
    </lineage>
</organism>
<feature type="region of interest" description="Disordered" evidence="1">
    <location>
        <begin position="1"/>
        <end position="35"/>
    </location>
</feature>
<feature type="region of interest" description="Disordered" evidence="1">
    <location>
        <begin position="57"/>
        <end position="92"/>
    </location>
</feature>
<evidence type="ECO:0000256" key="1">
    <source>
        <dbReference type="SAM" id="MobiDB-lite"/>
    </source>
</evidence>
<dbReference type="EMBL" id="CDMZ01000608">
    <property type="protein sequence ID" value="CEM17834.1"/>
    <property type="molecule type" value="Genomic_DNA"/>
</dbReference>
<gene>
    <name evidence="2" type="ORF">Cvel_18596</name>
</gene>
<proteinExistence type="predicted"/>
<feature type="compositionally biased region" description="Polar residues" evidence="1">
    <location>
        <begin position="26"/>
        <end position="35"/>
    </location>
</feature>
<feature type="compositionally biased region" description="Basic residues" evidence="1">
    <location>
        <begin position="1"/>
        <end position="11"/>
    </location>
</feature>
<evidence type="ECO:0000313" key="2">
    <source>
        <dbReference type="EMBL" id="CEM17834.1"/>
    </source>
</evidence>
<sequence>MKFRASSHHNRCKEGQIKTTDINERTAVNGSQSDLSEGDAWRYTVWLHADARVEMASPTKAPINSRAARGRGNTQRTQRASKAPASPCREKM</sequence>
<dbReference type="VEuPathDB" id="CryptoDB:Cvel_18596"/>
<name>A0A0G4FT81_9ALVE</name>